<protein>
    <recommendedName>
        <fullName evidence="3">PD(D/E)XK endonuclease domain-containing protein</fullName>
    </recommendedName>
</protein>
<evidence type="ECO:0000313" key="1">
    <source>
        <dbReference type="EMBL" id="PTA67336.1"/>
    </source>
</evidence>
<dbReference type="OrthoDB" id="67666at2"/>
<dbReference type="Proteomes" id="UP000240317">
    <property type="component" value="Unassembled WGS sequence"/>
</dbReference>
<dbReference type="AlphaFoldDB" id="A0A2T3W609"/>
<dbReference type="InterPro" id="IPR011856">
    <property type="entry name" value="tRNA_endonuc-like_dom_sf"/>
</dbReference>
<reference evidence="1 2" key="1">
    <citation type="submission" date="2018-03" db="EMBL/GenBank/DDBJ databases">
        <title>Draft genome of Deinococcus sp. OD32.</title>
        <authorList>
            <person name="Wang X.-P."/>
            <person name="Du Z.-J."/>
        </authorList>
    </citation>
    <scope>NUCLEOTIDE SEQUENCE [LARGE SCALE GENOMIC DNA]</scope>
    <source>
        <strain evidence="1 2">OD32</strain>
    </source>
</reference>
<accession>A0A2T3W609</accession>
<name>A0A2T3W609_9DEIO</name>
<dbReference type="Gene3D" id="3.40.1350.10">
    <property type="match status" value="1"/>
</dbReference>
<dbReference type="GO" id="GO:0003676">
    <property type="term" value="F:nucleic acid binding"/>
    <property type="evidence" value="ECO:0007669"/>
    <property type="project" value="InterPro"/>
</dbReference>
<sequence>MYKKTIDEPSFVAAHARGCKDAELAALFGISLATVKRRRQHLGLGSNCHHNNRGKLAEQLTAQLLSASGAEVTPSTHHRAPFDLLVNGWRVDVKLGYCRSGQSGTGATYEFRLEASRSSHFMTHKYGKDYQRDTDFLALVILNEQQTDLKYLYLLPASAWQPTVTVRPDSPFCPFQPYLGRLSPLTARSGAA</sequence>
<organism evidence="1 2">
    <name type="scientific">Deinococcus arcticus</name>
    <dbReference type="NCBI Taxonomy" id="2136176"/>
    <lineage>
        <taxon>Bacteria</taxon>
        <taxon>Thermotogati</taxon>
        <taxon>Deinococcota</taxon>
        <taxon>Deinococci</taxon>
        <taxon>Deinococcales</taxon>
        <taxon>Deinococcaceae</taxon>
        <taxon>Deinococcus</taxon>
    </lineage>
</organism>
<evidence type="ECO:0000313" key="2">
    <source>
        <dbReference type="Proteomes" id="UP000240317"/>
    </source>
</evidence>
<keyword evidence="2" id="KW-1185">Reference proteome</keyword>
<gene>
    <name evidence="1" type="ORF">C8263_13650</name>
</gene>
<dbReference type="EMBL" id="PYSV01000013">
    <property type="protein sequence ID" value="PTA67336.1"/>
    <property type="molecule type" value="Genomic_DNA"/>
</dbReference>
<evidence type="ECO:0008006" key="3">
    <source>
        <dbReference type="Google" id="ProtNLM"/>
    </source>
</evidence>
<comment type="caution">
    <text evidence="1">The sequence shown here is derived from an EMBL/GenBank/DDBJ whole genome shotgun (WGS) entry which is preliminary data.</text>
</comment>
<dbReference type="RefSeq" id="WP_107138682.1">
    <property type="nucleotide sequence ID" value="NZ_PYSV01000013.1"/>
</dbReference>
<proteinExistence type="predicted"/>